<name>I7MMQ5_TETTS</name>
<evidence type="ECO:0000259" key="2">
    <source>
        <dbReference type="PROSITE" id="PS50042"/>
    </source>
</evidence>
<evidence type="ECO:0000256" key="1">
    <source>
        <dbReference type="SAM" id="MobiDB-lite"/>
    </source>
</evidence>
<evidence type="ECO:0000313" key="3">
    <source>
        <dbReference type="EMBL" id="EAS06207.2"/>
    </source>
</evidence>
<dbReference type="RefSeq" id="XP_001026452.2">
    <property type="nucleotide sequence ID" value="XM_001026452.2"/>
</dbReference>
<dbReference type="SUPFAM" id="SSF51206">
    <property type="entry name" value="cAMP-binding domain-like"/>
    <property type="match status" value="2"/>
</dbReference>
<accession>I7MMQ5</accession>
<feature type="compositionally biased region" description="Polar residues" evidence="1">
    <location>
        <begin position="149"/>
        <end position="161"/>
    </location>
</feature>
<dbReference type="InterPro" id="IPR000595">
    <property type="entry name" value="cNMP-bd_dom"/>
</dbReference>
<organism evidence="3 4">
    <name type="scientific">Tetrahymena thermophila (strain SB210)</name>
    <dbReference type="NCBI Taxonomy" id="312017"/>
    <lineage>
        <taxon>Eukaryota</taxon>
        <taxon>Sar</taxon>
        <taxon>Alveolata</taxon>
        <taxon>Ciliophora</taxon>
        <taxon>Intramacronucleata</taxon>
        <taxon>Oligohymenophorea</taxon>
        <taxon>Hymenostomatida</taxon>
        <taxon>Tetrahymenina</taxon>
        <taxon>Tetrahymenidae</taxon>
        <taxon>Tetrahymena</taxon>
    </lineage>
</organism>
<dbReference type="Proteomes" id="UP000009168">
    <property type="component" value="Unassembled WGS sequence"/>
</dbReference>
<feature type="domain" description="Cyclic nucleotide-binding" evidence="2">
    <location>
        <begin position="335"/>
        <end position="423"/>
    </location>
</feature>
<evidence type="ECO:0000313" key="4">
    <source>
        <dbReference type="Proteomes" id="UP000009168"/>
    </source>
</evidence>
<dbReference type="InParanoid" id="I7MMQ5"/>
<sequence length="1134" mass="131818">MNEQSSLTSQFLTENVNLKTATFQELSPEQSYHKVYSSNFDNIRKEESAQDLKEQITRLDLFINSQDINFSQIQVEKVNEDKVIFSQDNKVEYWFFIIEGSVRLSYNPLKFPQVSAELQDVIQFFDYAKLRDSPQLSFTFCKSQAQSPIQRSQSENAQYDISQKEHTQNIDEKEKKEVEISEQYERSNQTINNFSIKKSEIKSKKDLTLKNSQSLILKKFQAGDIITFKELKYYTATGTCSKGSTVLKIGISQVSNLKIYTQWQNFYRYTQNEQETFEQQQQQQYDYNQNINNANTAFEETFSESIEKYKFIKSIPLFQQLNSDIIDQSFNLINYKQGDVVFKEQELAQYFYIILEGEVELLKSSNPVNSQNISRSPSLSPKKNFSSTSKLNSYIKASVLSHGSIFGEEEVILQSVRNFTARVCSKRLIVYQLSIFFFLDYICRQNDLFYEKLKLMMQNKLAWRNNQIDSIQKVQKRLNQIEISNKSNSNLLKNTQVNDLTHVASDQSLVMKIPHNKQDQSAQNSPDRKQKRASSHLRMEPIPLKIHPKMAANPFILPQISDLQQTNIGVTRNQSKDYNSNQVIQPQMINTQRKNKSSQSNYKDVQTIKNSIDSEESKIKKNLRRKQNIISMFKKNNSILTNNRFPSFEKPLIPVDGYGLAVKSKNKFLLSSSKQHSRNVSQPSIDYINSLENSFCEQQINQKIKNKLIQNTSNLNISLNSQPSNKNFEKLMNDIEVDALKDQTKISQIVLPMQKQLTQISQNSNQQIPYINFKTNTNTRAVSRNSFQKLGKEQNRSMDDIYSQIDKLNLNTSLITTTMDNEATRIHSFRNSYINDNQFQDNSARNSKNELSPTQIGSLIDKNYKIYQKLGTYFRPSKNYLMNKYEKPVKGKKVQNFSNQQDLTTSFQQNEQLQGVQQNLKPLYNSLEKYRLLEKSPSQDNQNRKSKEYNQIIRDKIENYINDQLGTMTKKYKLIKEPDQNLEINQEMISLGVLNKNSPINSQAAFKREIANKLLSHNPSVGNTPTNLNDQAQFDYNFIPKSERYKQSSSLQKQKRYSNNSNVYVNNSCLQSSTCDCRFCIPHYKQNTSKSELRYQLQQGGCSLQHTNKKNLIIKKTTQLVNINYPQLDQNAQK</sequence>
<dbReference type="CDD" id="cd00038">
    <property type="entry name" value="CAP_ED"/>
    <property type="match status" value="1"/>
</dbReference>
<dbReference type="KEGG" id="tet:TTHERM_00326890"/>
<keyword evidence="4" id="KW-1185">Reference proteome</keyword>
<reference evidence="4" key="1">
    <citation type="journal article" date="2006" name="PLoS Biol.">
        <title>Macronuclear genome sequence of the ciliate Tetrahymena thermophila, a model eukaryote.</title>
        <authorList>
            <person name="Eisen J.A."/>
            <person name="Coyne R.S."/>
            <person name="Wu M."/>
            <person name="Wu D."/>
            <person name="Thiagarajan M."/>
            <person name="Wortman J.R."/>
            <person name="Badger J.H."/>
            <person name="Ren Q."/>
            <person name="Amedeo P."/>
            <person name="Jones K.M."/>
            <person name="Tallon L.J."/>
            <person name="Delcher A.L."/>
            <person name="Salzberg S.L."/>
            <person name="Silva J.C."/>
            <person name="Haas B.J."/>
            <person name="Majoros W.H."/>
            <person name="Farzad M."/>
            <person name="Carlton J.M."/>
            <person name="Smith R.K. Jr."/>
            <person name="Garg J."/>
            <person name="Pearlman R.E."/>
            <person name="Karrer K.M."/>
            <person name="Sun L."/>
            <person name="Manning G."/>
            <person name="Elde N.C."/>
            <person name="Turkewitz A.P."/>
            <person name="Asai D.J."/>
            <person name="Wilkes D.E."/>
            <person name="Wang Y."/>
            <person name="Cai H."/>
            <person name="Collins K."/>
            <person name="Stewart B.A."/>
            <person name="Lee S.R."/>
            <person name="Wilamowska K."/>
            <person name="Weinberg Z."/>
            <person name="Ruzzo W.L."/>
            <person name="Wloga D."/>
            <person name="Gaertig J."/>
            <person name="Frankel J."/>
            <person name="Tsao C.-C."/>
            <person name="Gorovsky M.A."/>
            <person name="Keeling P.J."/>
            <person name="Waller R.F."/>
            <person name="Patron N.J."/>
            <person name="Cherry J.M."/>
            <person name="Stover N.A."/>
            <person name="Krieger C.J."/>
            <person name="del Toro C."/>
            <person name="Ryder H.F."/>
            <person name="Williamson S.C."/>
            <person name="Barbeau R.A."/>
            <person name="Hamilton E.P."/>
            <person name="Orias E."/>
        </authorList>
    </citation>
    <scope>NUCLEOTIDE SEQUENCE [LARGE SCALE GENOMIC DNA]</scope>
    <source>
        <strain evidence="4">SB210</strain>
    </source>
</reference>
<proteinExistence type="predicted"/>
<feature type="region of interest" description="Disordered" evidence="1">
    <location>
        <begin position="515"/>
        <end position="536"/>
    </location>
</feature>
<gene>
    <name evidence="3" type="ORF">TTHERM_00326890</name>
</gene>
<feature type="region of interest" description="Disordered" evidence="1">
    <location>
        <begin position="149"/>
        <end position="168"/>
    </location>
</feature>
<dbReference type="InterPro" id="IPR014710">
    <property type="entry name" value="RmlC-like_jellyroll"/>
</dbReference>
<dbReference type="AlphaFoldDB" id="I7MMQ5"/>
<dbReference type="PROSITE" id="PS50042">
    <property type="entry name" value="CNMP_BINDING_3"/>
    <property type="match status" value="1"/>
</dbReference>
<dbReference type="Gene3D" id="2.60.120.10">
    <property type="entry name" value="Jelly Rolls"/>
    <property type="match status" value="1"/>
</dbReference>
<protein>
    <submittedName>
        <fullName evidence="3">Cyclic nucleotide-binding domain protein</fullName>
    </submittedName>
</protein>
<dbReference type="InterPro" id="IPR018490">
    <property type="entry name" value="cNMP-bd_dom_sf"/>
</dbReference>
<dbReference type="EMBL" id="GG662299">
    <property type="protein sequence ID" value="EAS06207.2"/>
    <property type="molecule type" value="Genomic_DNA"/>
</dbReference>
<dbReference type="GeneID" id="7833160"/>